<protein>
    <submittedName>
        <fullName evidence="2">Uncharacterized protein</fullName>
    </submittedName>
</protein>
<proteinExistence type="predicted"/>
<evidence type="ECO:0000256" key="1">
    <source>
        <dbReference type="SAM" id="SignalP"/>
    </source>
</evidence>
<sequence>MKLSRTAASVAAASLFALSAAAPAEAREWLPIDGHDQLVLATCSDGSQVLSALVTDPRRNRYSMTPLVDADGTTTGMVLLLKYAGGATHSTTGQTVEGSGVDRIVFDFVSGSTTSSGGRWTINLAGEGWVVKDAGRVTYDAVSGDVDVSGIVSADWGVLCPFFGVPA</sequence>
<dbReference type="AlphaFoldDB" id="A0A4Q2SGE3"/>
<evidence type="ECO:0000313" key="3">
    <source>
        <dbReference type="Proteomes" id="UP000293291"/>
    </source>
</evidence>
<dbReference type="EMBL" id="SDWU01000007">
    <property type="protein sequence ID" value="RYC02924.1"/>
    <property type="molecule type" value="Genomic_DNA"/>
</dbReference>
<feature type="chain" id="PRO_5020576703" evidence="1">
    <location>
        <begin position="27"/>
        <end position="167"/>
    </location>
</feature>
<dbReference type="RefSeq" id="WP_129454325.1">
    <property type="nucleotide sequence ID" value="NZ_JACXYX010000010.1"/>
</dbReference>
<evidence type="ECO:0000313" key="2">
    <source>
        <dbReference type="EMBL" id="RYC02924.1"/>
    </source>
</evidence>
<feature type="signal peptide" evidence="1">
    <location>
        <begin position="1"/>
        <end position="26"/>
    </location>
</feature>
<comment type="caution">
    <text evidence="2">The sequence shown here is derived from an EMBL/GenBank/DDBJ whole genome shotgun (WGS) entry which is preliminary data.</text>
</comment>
<keyword evidence="3" id="KW-1185">Reference proteome</keyword>
<gene>
    <name evidence="2" type="ORF">EUA07_07150</name>
</gene>
<dbReference type="Proteomes" id="UP000293291">
    <property type="component" value="Unassembled WGS sequence"/>
</dbReference>
<keyword evidence="1" id="KW-0732">Signal</keyword>
<organism evidence="2 3">
    <name type="scientific">Nocardioides ganghwensis</name>
    <dbReference type="NCBI Taxonomy" id="252230"/>
    <lineage>
        <taxon>Bacteria</taxon>
        <taxon>Bacillati</taxon>
        <taxon>Actinomycetota</taxon>
        <taxon>Actinomycetes</taxon>
        <taxon>Propionibacteriales</taxon>
        <taxon>Nocardioidaceae</taxon>
        <taxon>Nocardioides</taxon>
    </lineage>
</organism>
<name>A0A4Q2SGE3_9ACTN</name>
<accession>A0A4Q2SGE3</accession>
<reference evidence="2 3" key="1">
    <citation type="submission" date="2019-01" db="EMBL/GenBank/DDBJ databases">
        <title>Novel species of Nocardioides.</title>
        <authorList>
            <person name="Liu Q."/>
            <person name="Xin Y.-H."/>
        </authorList>
    </citation>
    <scope>NUCLEOTIDE SEQUENCE [LARGE SCALE GENOMIC DNA]</scope>
    <source>
        <strain evidence="2 3">CGMCC 4.6875</strain>
    </source>
</reference>